<dbReference type="Proteomes" id="UP000194236">
    <property type="component" value="Unassembled WGS sequence"/>
</dbReference>
<dbReference type="InterPro" id="IPR056747">
    <property type="entry name" value="VPS13-like_M"/>
</dbReference>
<dbReference type="AlphaFoldDB" id="A0A1Y3AUQ7"/>
<dbReference type="PANTHER" id="PTHR16166:SF93">
    <property type="entry name" value="INTERMEMBRANE LIPID TRANSFER PROTEIN VPS13"/>
    <property type="match status" value="1"/>
</dbReference>
<dbReference type="InterPro" id="IPR026847">
    <property type="entry name" value="VPS13"/>
</dbReference>
<evidence type="ECO:0000313" key="5">
    <source>
        <dbReference type="Proteomes" id="UP000194236"/>
    </source>
</evidence>
<feature type="region of interest" description="Disordered" evidence="2">
    <location>
        <begin position="169"/>
        <end position="198"/>
    </location>
</feature>
<dbReference type="OrthoDB" id="272810at2759"/>
<evidence type="ECO:0000313" key="4">
    <source>
        <dbReference type="EMBL" id="OTF71186.1"/>
    </source>
</evidence>
<dbReference type="GO" id="GO:0045053">
    <property type="term" value="P:protein retention in Golgi apparatus"/>
    <property type="evidence" value="ECO:0007669"/>
    <property type="project" value="TreeGrafter"/>
</dbReference>
<proteinExistence type="inferred from homology"/>
<dbReference type="InterPro" id="IPR015940">
    <property type="entry name" value="UBA"/>
</dbReference>
<dbReference type="GO" id="GO:0006623">
    <property type="term" value="P:protein targeting to vacuole"/>
    <property type="evidence" value="ECO:0007669"/>
    <property type="project" value="TreeGrafter"/>
</dbReference>
<organism evidence="4 5">
    <name type="scientific">Euroglyphus maynei</name>
    <name type="common">Mayne's house dust mite</name>
    <dbReference type="NCBI Taxonomy" id="6958"/>
    <lineage>
        <taxon>Eukaryota</taxon>
        <taxon>Metazoa</taxon>
        <taxon>Ecdysozoa</taxon>
        <taxon>Arthropoda</taxon>
        <taxon>Chelicerata</taxon>
        <taxon>Arachnida</taxon>
        <taxon>Acari</taxon>
        <taxon>Acariformes</taxon>
        <taxon>Sarcoptiformes</taxon>
        <taxon>Astigmata</taxon>
        <taxon>Psoroptidia</taxon>
        <taxon>Analgoidea</taxon>
        <taxon>Pyroglyphidae</taxon>
        <taxon>Pyroglyphinae</taxon>
        <taxon>Euroglyphus</taxon>
    </lineage>
</organism>
<feature type="compositionally biased region" description="Low complexity" evidence="2">
    <location>
        <begin position="169"/>
        <end position="179"/>
    </location>
</feature>
<dbReference type="SUPFAM" id="SSF46934">
    <property type="entry name" value="UBA-like"/>
    <property type="match status" value="1"/>
</dbReference>
<protein>
    <recommendedName>
        <fullName evidence="3">UBA domain-containing protein</fullName>
    </recommendedName>
</protein>
<accession>A0A1Y3AUQ7</accession>
<dbReference type="InterPro" id="IPR009060">
    <property type="entry name" value="UBA-like_sf"/>
</dbReference>
<evidence type="ECO:0000259" key="3">
    <source>
        <dbReference type="PROSITE" id="PS50030"/>
    </source>
</evidence>
<keyword evidence="5" id="KW-1185">Reference proteome</keyword>
<comment type="caution">
    <text evidence="4">The sequence shown here is derived from an EMBL/GenBank/DDBJ whole genome shotgun (WGS) entry which is preliminary data.</text>
</comment>
<evidence type="ECO:0000256" key="1">
    <source>
        <dbReference type="ARBA" id="ARBA00006545"/>
    </source>
</evidence>
<feature type="region of interest" description="Disordered" evidence="2">
    <location>
        <begin position="130"/>
        <end position="155"/>
    </location>
</feature>
<feature type="domain" description="UBA" evidence="3">
    <location>
        <begin position="86"/>
        <end position="129"/>
    </location>
</feature>
<gene>
    <name evidence="4" type="ORF">BLA29_006563</name>
</gene>
<evidence type="ECO:0000256" key="2">
    <source>
        <dbReference type="SAM" id="MobiDB-lite"/>
    </source>
</evidence>
<reference evidence="4 5" key="1">
    <citation type="submission" date="2017-03" db="EMBL/GenBank/DDBJ databases">
        <title>Genome Survey of Euroglyphus maynei.</title>
        <authorList>
            <person name="Arlian L.G."/>
            <person name="Morgan M.S."/>
            <person name="Rider S.D."/>
        </authorList>
    </citation>
    <scope>NUCLEOTIDE SEQUENCE [LARGE SCALE GENOMIC DNA]</scope>
    <source>
        <strain evidence="4">Arlian Lab</strain>
        <tissue evidence="4">Whole body</tissue>
    </source>
</reference>
<sequence>MAKPEMVLSIEISTIDVRFSYTDLLVFWHILNTLTSIEQPISSSSILDPNNTTIMNTTVKQNTVMDDNDDEMLEILQQITLSNSGLNSEEFRNRLNNLIDLGFQPRESLRALALKNGDIIEAAYMLSSSTNNDNDDDDQINQLSDTDNHSQCTSDVSAATTTDVAMINSSTTNFSNDNGSGNGNGNRKRKNPNRSTKSSSNLLLSILSVIELKIMNGSVRIIDDCNQLDLPLLELGVTDFRLMQYYTRSIEAHAQTNFYCDYYNSHLSGWEPFIENCQIAFSWKHHEPRCHLKSMLNTAAIASTNRIPVAREKLAIKIEIRKMLNMNISRTLLNLIEKVHRSWRQDIEHFMSLPSDRRTFRQRQPFIPFALKNDTGTDLHMFLSNS</sequence>
<name>A0A1Y3AUQ7_EURMA</name>
<dbReference type="Pfam" id="PF25033">
    <property type="entry name" value="VPS13_M"/>
    <property type="match status" value="1"/>
</dbReference>
<comment type="similarity">
    <text evidence="1">Belongs to the VPS13 family.</text>
</comment>
<dbReference type="PANTHER" id="PTHR16166">
    <property type="entry name" value="VACUOLAR PROTEIN SORTING-ASSOCIATED PROTEIN VPS13"/>
    <property type="match status" value="1"/>
</dbReference>
<dbReference type="EMBL" id="MUJZ01062220">
    <property type="protein sequence ID" value="OTF71186.1"/>
    <property type="molecule type" value="Genomic_DNA"/>
</dbReference>
<feature type="non-terminal residue" evidence="4">
    <location>
        <position position="386"/>
    </location>
</feature>
<dbReference type="PROSITE" id="PS50030">
    <property type="entry name" value="UBA"/>
    <property type="match status" value="1"/>
</dbReference>